<evidence type="ECO:0000313" key="3">
    <source>
        <dbReference type="Proteomes" id="UP000305095"/>
    </source>
</evidence>
<feature type="signal peptide" evidence="1">
    <location>
        <begin position="1"/>
        <end position="27"/>
    </location>
</feature>
<accession>A0A4U6S8B3</accession>
<comment type="caution">
    <text evidence="2">The sequence shown here is derived from an EMBL/GenBank/DDBJ whole genome shotgun (WGS) entry which is preliminary data.</text>
</comment>
<name>A0A4U6S8B3_BRAEL</name>
<evidence type="ECO:0000313" key="2">
    <source>
        <dbReference type="EMBL" id="TKV83283.1"/>
    </source>
</evidence>
<sequence>MRNKKGVQICMALLATALLLDTGSALAQSATHGNPKTICTPSAAQAQIVPSLIVLNSRGATLVALVSPGGGAS</sequence>
<organism evidence="2 3">
    <name type="scientific">Bradyrhizobium elkanii</name>
    <dbReference type="NCBI Taxonomy" id="29448"/>
    <lineage>
        <taxon>Bacteria</taxon>
        <taxon>Pseudomonadati</taxon>
        <taxon>Pseudomonadota</taxon>
        <taxon>Alphaproteobacteria</taxon>
        <taxon>Hyphomicrobiales</taxon>
        <taxon>Nitrobacteraceae</taxon>
        <taxon>Bradyrhizobium</taxon>
    </lineage>
</organism>
<gene>
    <name evidence="2" type="ORF">FDV58_03325</name>
</gene>
<dbReference type="RefSeq" id="WP_137476754.1">
    <property type="nucleotide sequence ID" value="NZ_SZZP01000002.1"/>
</dbReference>
<dbReference type="EMBL" id="SZZP01000002">
    <property type="protein sequence ID" value="TKV83283.1"/>
    <property type="molecule type" value="Genomic_DNA"/>
</dbReference>
<evidence type="ECO:0000256" key="1">
    <source>
        <dbReference type="SAM" id="SignalP"/>
    </source>
</evidence>
<keyword evidence="1" id="KW-0732">Signal</keyword>
<dbReference type="Proteomes" id="UP000305095">
    <property type="component" value="Unassembled WGS sequence"/>
</dbReference>
<protein>
    <submittedName>
        <fullName evidence="2">Uncharacterized protein</fullName>
    </submittedName>
</protein>
<proteinExistence type="predicted"/>
<dbReference type="AlphaFoldDB" id="A0A4U6S8B3"/>
<reference evidence="2 3" key="1">
    <citation type="submission" date="2019-05" db="EMBL/GenBank/DDBJ databases">
        <title>Draft Genome of Bradyrhizobium elkanii strain SEMIA 938, Used in Commercial Inoculants for Lupinus spp. in Brazil.</title>
        <authorList>
            <person name="Hungria M."/>
            <person name="Delamuta J.R.M."/>
            <person name="Ribeiro R.A."/>
            <person name="Nogueira M.A."/>
        </authorList>
    </citation>
    <scope>NUCLEOTIDE SEQUENCE [LARGE SCALE GENOMIC DNA]</scope>
    <source>
        <strain evidence="2 3">Semia 938</strain>
    </source>
</reference>
<feature type="chain" id="PRO_5021035134" evidence="1">
    <location>
        <begin position="28"/>
        <end position="73"/>
    </location>
</feature>